<keyword evidence="2" id="KW-1003">Cell membrane</keyword>
<feature type="transmembrane region" description="Helical" evidence="6">
    <location>
        <begin position="98"/>
        <end position="122"/>
    </location>
</feature>
<proteinExistence type="predicted"/>
<dbReference type="Pfam" id="PF03899">
    <property type="entry name" value="ATP-synt_I"/>
    <property type="match status" value="1"/>
</dbReference>
<gene>
    <name evidence="7" type="ORF">LC087_12265</name>
</gene>
<feature type="transmembrane region" description="Helical" evidence="6">
    <location>
        <begin position="12"/>
        <end position="29"/>
    </location>
</feature>
<evidence type="ECO:0000256" key="2">
    <source>
        <dbReference type="ARBA" id="ARBA00022475"/>
    </source>
</evidence>
<dbReference type="InterPro" id="IPR005598">
    <property type="entry name" value="ATP_synth_I"/>
</dbReference>
<reference evidence="7 8" key="1">
    <citation type="submission" date="2023-06" db="EMBL/GenBank/DDBJ databases">
        <title>Five Gram-positive bacteria isolated from mangrove sediments in Shenzhen, Guangdong, China.</title>
        <authorList>
            <person name="Yu S."/>
            <person name="Zheng W."/>
            <person name="Huang Y."/>
        </authorList>
    </citation>
    <scope>NUCLEOTIDE SEQUENCE [LARGE SCALE GENOMIC DNA]</scope>
    <source>
        <strain evidence="7 8">SaN35-3</strain>
    </source>
</reference>
<dbReference type="PANTHER" id="PTHR40035">
    <property type="entry name" value="ATP SYNTHASE PROTEIN I"/>
    <property type="match status" value="1"/>
</dbReference>
<keyword evidence="4 6" id="KW-1133">Transmembrane helix</keyword>
<name>A0ABY9JTM2_9BACI</name>
<feature type="transmembrane region" description="Helical" evidence="6">
    <location>
        <begin position="35"/>
        <end position="52"/>
    </location>
</feature>
<sequence length="128" mass="15192">MQDEFQRIATRSRKYIFFLLVIYVFGWIFLSFQTIFLGLILGTVFSLYQLWLMEKKYVKFRHALEQGQKAPSIGTISRMALAALAVLIALQFPEYFQIYSVIIGLMTMYVVIIIDFFVFHYAHNREKR</sequence>
<keyword evidence="3 6" id="KW-0812">Transmembrane</keyword>
<dbReference type="EMBL" id="CP129013">
    <property type="protein sequence ID" value="WLR41643.1"/>
    <property type="molecule type" value="Genomic_DNA"/>
</dbReference>
<dbReference type="PANTHER" id="PTHR40035:SF1">
    <property type="entry name" value="ATP SYNTHASE PROTEIN I"/>
    <property type="match status" value="1"/>
</dbReference>
<dbReference type="InterPro" id="IPR039072">
    <property type="entry name" value="ATP_synth_I_Bacilli"/>
</dbReference>
<accession>A0ABY9JTM2</accession>
<comment type="subcellular location">
    <subcellularLocation>
        <location evidence="1">Cell membrane</location>
        <topology evidence="1">Multi-pass membrane protein</topology>
    </subcellularLocation>
</comment>
<keyword evidence="8" id="KW-1185">Reference proteome</keyword>
<evidence type="ECO:0000256" key="5">
    <source>
        <dbReference type="ARBA" id="ARBA00023136"/>
    </source>
</evidence>
<evidence type="ECO:0000256" key="6">
    <source>
        <dbReference type="SAM" id="Phobius"/>
    </source>
</evidence>
<evidence type="ECO:0000256" key="4">
    <source>
        <dbReference type="ARBA" id="ARBA00022989"/>
    </source>
</evidence>
<dbReference type="Proteomes" id="UP001197974">
    <property type="component" value="Chromosome"/>
</dbReference>
<dbReference type="RefSeq" id="WP_226542705.1">
    <property type="nucleotide sequence ID" value="NZ_CP129013.1"/>
</dbReference>
<keyword evidence="5 6" id="KW-0472">Membrane</keyword>
<evidence type="ECO:0000313" key="8">
    <source>
        <dbReference type="Proteomes" id="UP001197974"/>
    </source>
</evidence>
<feature type="transmembrane region" description="Helical" evidence="6">
    <location>
        <begin position="73"/>
        <end position="92"/>
    </location>
</feature>
<evidence type="ECO:0000256" key="1">
    <source>
        <dbReference type="ARBA" id="ARBA00004651"/>
    </source>
</evidence>
<protein>
    <submittedName>
        <fullName evidence="7">ATP synthase subunit I</fullName>
    </submittedName>
</protein>
<organism evidence="7 8">
    <name type="scientific">Bacillus carboniphilus</name>
    <dbReference type="NCBI Taxonomy" id="86663"/>
    <lineage>
        <taxon>Bacteria</taxon>
        <taxon>Bacillati</taxon>
        <taxon>Bacillota</taxon>
        <taxon>Bacilli</taxon>
        <taxon>Bacillales</taxon>
        <taxon>Bacillaceae</taxon>
        <taxon>Bacillus</taxon>
    </lineage>
</organism>
<evidence type="ECO:0000256" key="3">
    <source>
        <dbReference type="ARBA" id="ARBA00022692"/>
    </source>
</evidence>
<evidence type="ECO:0000313" key="7">
    <source>
        <dbReference type="EMBL" id="WLR41643.1"/>
    </source>
</evidence>